<dbReference type="EMBL" id="GBEZ01022460">
    <property type="protein sequence ID" value="JAC64381.1"/>
    <property type="molecule type" value="Transcribed_RNA"/>
</dbReference>
<feature type="region of interest" description="Disordered" evidence="2">
    <location>
        <begin position="1"/>
        <end position="73"/>
    </location>
</feature>
<name>A0A061R1G0_9CHLO</name>
<evidence type="ECO:0000313" key="3">
    <source>
        <dbReference type="EMBL" id="JAC64381.1"/>
    </source>
</evidence>
<sequence>MDESEARKAKLKALREKAEAAKASGASNDAPTLKFRNYEPRDDKISYEKVVPANPPSDKSQTQHAAEEDLNEDLAVAMAPKKANWDLRRDVEEKLAKLERRTQRAIVEIMQEQEQQNLRGGEARD</sequence>
<dbReference type="GO" id="GO:0005684">
    <property type="term" value="C:U2-type spliceosomal complex"/>
    <property type="evidence" value="ECO:0007669"/>
    <property type="project" value="TreeGrafter"/>
</dbReference>
<evidence type="ECO:0000256" key="2">
    <source>
        <dbReference type="SAM" id="MobiDB-lite"/>
    </source>
</evidence>
<feature type="compositionally biased region" description="Basic and acidic residues" evidence="2">
    <location>
        <begin position="36"/>
        <end position="47"/>
    </location>
</feature>
<dbReference type="AlphaFoldDB" id="A0A061R1G0"/>
<dbReference type="GO" id="GO:0071014">
    <property type="term" value="C:post-mRNA release spliceosomal complex"/>
    <property type="evidence" value="ECO:0007669"/>
    <property type="project" value="TreeGrafter"/>
</dbReference>
<dbReference type="EMBL" id="GBEZ01013537">
    <property type="protein sequence ID" value="JAC72459.1"/>
    <property type="molecule type" value="Transcribed_RNA"/>
</dbReference>
<evidence type="ECO:0000313" key="4">
    <source>
        <dbReference type="EMBL" id="JAC72459.1"/>
    </source>
</evidence>
<dbReference type="Pfam" id="PF08315">
    <property type="entry name" value="cwf18"/>
    <property type="match status" value="1"/>
</dbReference>
<reference evidence="3" key="1">
    <citation type="submission" date="2014-05" db="EMBL/GenBank/DDBJ databases">
        <title>The transcriptome of the halophilic microalga Tetraselmis sp. GSL018 isolated from the Great Salt Lake, Utah.</title>
        <authorList>
            <person name="Jinkerson R.E."/>
            <person name="D'Adamo S."/>
            <person name="Posewitz M.C."/>
        </authorList>
    </citation>
    <scope>NUCLEOTIDE SEQUENCE</scope>
    <source>
        <strain evidence="3">GSL018</strain>
    </source>
</reference>
<feature type="coiled-coil region" evidence="1">
    <location>
        <begin position="88"/>
        <end position="115"/>
    </location>
</feature>
<keyword evidence="1" id="KW-0175">Coiled coil</keyword>
<dbReference type="InterPro" id="IPR013169">
    <property type="entry name" value="mRNA_splic_Cwf18-like"/>
</dbReference>
<dbReference type="PANTHER" id="PTHR31551:SF1">
    <property type="entry name" value="COILED-COIL DOMAIN-CONTAINING PROTEIN 12"/>
    <property type="match status" value="1"/>
</dbReference>
<dbReference type="PANTHER" id="PTHR31551">
    <property type="entry name" value="PRE-MRNA-SPLICING FACTOR CWF18"/>
    <property type="match status" value="1"/>
</dbReference>
<accession>A0A061R1G0</accession>
<proteinExistence type="predicted"/>
<evidence type="ECO:0000256" key="1">
    <source>
        <dbReference type="SAM" id="Coils"/>
    </source>
</evidence>
<protein>
    <submittedName>
        <fullName evidence="3">Coiled-coil domain-containing protein 12</fullName>
    </submittedName>
</protein>
<organism evidence="3">
    <name type="scientific">Tetraselmis sp. GSL018</name>
    <dbReference type="NCBI Taxonomy" id="582737"/>
    <lineage>
        <taxon>Eukaryota</taxon>
        <taxon>Viridiplantae</taxon>
        <taxon>Chlorophyta</taxon>
        <taxon>core chlorophytes</taxon>
        <taxon>Chlorodendrophyceae</taxon>
        <taxon>Chlorodendrales</taxon>
        <taxon>Chlorodendraceae</taxon>
        <taxon>Tetraselmis</taxon>
    </lineage>
</organism>
<gene>
    <name evidence="3" type="primary">CCDC12</name>
    <name evidence="3" type="ORF">TSPGSL018_18422</name>
    <name evidence="4" type="ORF">TSPGSL018_31293</name>
</gene>
<feature type="compositionally biased region" description="Basic and acidic residues" evidence="2">
    <location>
        <begin position="1"/>
        <end position="20"/>
    </location>
</feature>